<name>A0A2U1E3L3_9FIRM</name>
<dbReference type="RefSeq" id="WP_034545427.1">
    <property type="nucleotide sequence ID" value="NZ_QEKV01000004.1"/>
</dbReference>
<dbReference type="PANTHER" id="PTHR11647">
    <property type="entry name" value="HYDRANTOINASE/DIHYDROPYRIMIDINASE FAMILY MEMBER"/>
    <property type="match status" value="1"/>
</dbReference>
<dbReference type="GO" id="GO:0016810">
    <property type="term" value="F:hydrolase activity, acting on carbon-nitrogen (but not peptide) bonds"/>
    <property type="evidence" value="ECO:0007669"/>
    <property type="project" value="InterPro"/>
</dbReference>
<dbReference type="InterPro" id="IPR032466">
    <property type="entry name" value="Metal_Hydrolase"/>
</dbReference>
<dbReference type="InterPro" id="IPR011059">
    <property type="entry name" value="Metal-dep_hydrolase_composite"/>
</dbReference>
<dbReference type="PANTHER" id="PTHR11647:SF1">
    <property type="entry name" value="COLLAPSIN RESPONSE MEDIATOR PROTEIN"/>
    <property type="match status" value="1"/>
</dbReference>
<accession>A0A2U1E3L3</accession>
<dbReference type="Proteomes" id="UP000245793">
    <property type="component" value="Unassembled WGS sequence"/>
</dbReference>
<gene>
    <name evidence="1" type="ORF">C7381_10448</name>
</gene>
<dbReference type="Gene3D" id="2.30.40.10">
    <property type="entry name" value="Urease, subunit C, domain 1"/>
    <property type="match status" value="1"/>
</dbReference>
<proteinExistence type="predicted"/>
<comment type="caution">
    <text evidence="1">The sequence shown here is derived from an EMBL/GenBank/DDBJ whole genome shotgun (WGS) entry which is preliminary data.</text>
</comment>
<dbReference type="AlphaFoldDB" id="A0A2U1E3L3"/>
<reference evidence="1 2" key="1">
    <citation type="submission" date="2018-04" db="EMBL/GenBank/DDBJ databases">
        <title>Genomic Encyclopedia of Type Strains, Phase IV (KMG-IV): sequencing the most valuable type-strain genomes for metagenomic binning, comparative biology and taxonomic classification.</title>
        <authorList>
            <person name="Goeker M."/>
        </authorList>
    </citation>
    <scope>NUCLEOTIDE SEQUENCE [LARGE SCALE GENOMIC DNA]</scope>
    <source>
        <strain evidence="1 2">DSM 20705</strain>
    </source>
</reference>
<dbReference type="EMBL" id="QEKV01000004">
    <property type="protein sequence ID" value="PVY94543.1"/>
    <property type="molecule type" value="Genomic_DNA"/>
</dbReference>
<evidence type="ECO:0000313" key="2">
    <source>
        <dbReference type="Proteomes" id="UP000245793"/>
    </source>
</evidence>
<dbReference type="Gene3D" id="3.20.20.140">
    <property type="entry name" value="Metal-dependent hydrolases"/>
    <property type="match status" value="1"/>
</dbReference>
<dbReference type="SUPFAM" id="SSF51556">
    <property type="entry name" value="Metallo-dependent hydrolases"/>
    <property type="match status" value="1"/>
</dbReference>
<keyword evidence="2" id="KW-1185">Reference proteome</keyword>
<protein>
    <submittedName>
        <fullName evidence="1">Beta-aspartyl-dipeptidase (Metallo-type)</fullName>
    </submittedName>
</protein>
<sequence length="370" mass="41190">MFLFRNANLKGCIVDILCEGGRIFKIEENIENFYNVPEYDIEKRVVLPSLIDGHVHVTGGGGEGGFTTMVPPIKFEKIIRAGVTTLVGLLGTDCTTRSVQNLIQKVRELSEYNIRTYALTGAYDYPSPTITGSVKGDIVFINEIIGSKIAISDHRSSYLDKHELLRLASECFLGGLISGKVGELHMHTGRLGKRQLKDVFEILEESEIPIKVFRPTHCGNLVDDAIKFINMGGYADFTAGEETPEILDYVMKKAPLERITLSSDSNGSIPIWNDKKEVVRVEAAEISGLYENIKTLVKDFNVDIDIAQRLVSKNVSEALQISNITGEIREGLSCDFISIDEDLNIIDVVSKGIIELKQNEITRKLNFQNF</sequence>
<dbReference type="InterPro" id="IPR050378">
    <property type="entry name" value="Metallo-dep_Hydrolases_sf"/>
</dbReference>
<dbReference type="SUPFAM" id="SSF51338">
    <property type="entry name" value="Composite domain of metallo-dependent hydrolases"/>
    <property type="match status" value="1"/>
</dbReference>
<evidence type="ECO:0000313" key="1">
    <source>
        <dbReference type="EMBL" id="PVY94543.1"/>
    </source>
</evidence>
<organism evidence="1 2">
    <name type="scientific">Ezakiella coagulans</name>
    <dbReference type="NCBI Taxonomy" id="46507"/>
    <lineage>
        <taxon>Bacteria</taxon>
        <taxon>Bacillati</taxon>
        <taxon>Bacillota</taxon>
        <taxon>Tissierellia</taxon>
        <taxon>Ezakiella</taxon>
    </lineage>
</organism>